<keyword evidence="2" id="KW-0812">Transmembrane</keyword>
<dbReference type="PANTHER" id="PTHR36777">
    <property type="entry name" value="EXPRESSED PROTEIN"/>
    <property type="match status" value="1"/>
</dbReference>
<organism evidence="3 4">
    <name type="scientific">[Myrmecia] bisecta</name>
    <dbReference type="NCBI Taxonomy" id="41462"/>
    <lineage>
        <taxon>Eukaryota</taxon>
        <taxon>Viridiplantae</taxon>
        <taxon>Chlorophyta</taxon>
        <taxon>core chlorophytes</taxon>
        <taxon>Trebouxiophyceae</taxon>
        <taxon>Trebouxiales</taxon>
        <taxon>Trebouxiaceae</taxon>
        <taxon>Myrmecia</taxon>
    </lineage>
</organism>
<dbReference type="AlphaFoldDB" id="A0AAW1QFE4"/>
<feature type="compositionally biased region" description="Basic residues" evidence="1">
    <location>
        <begin position="37"/>
        <end position="46"/>
    </location>
</feature>
<keyword evidence="2" id="KW-0472">Membrane</keyword>
<evidence type="ECO:0000313" key="4">
    <source>
        <dbReference type="Proteomes" id="UP001489004"/>
    </source>
</evidence>
<feature type="region of interest" description="Disordered" evidence="1">
    <location>
        <begin position="26"/>
        <end position="50"/>
    </location>
</feature>
<feature type="compositionally biased region" description="Low complexity" evidence="1">
    <location>
        <begin position="128"/>
        <end position="139"/>
    </location>
</feature>
<name>A0AAW1QFE4_9CHLO</name>
<accession>A0AAW1QFE4</accession>
<evidence type="ECO:0000256" key="2">
    <source>
        <dbReference type="SAM" id="Phobius"/>
    </source>
</evidence>
<keyword evidence="2" id="KW-1133">Transmembrane helix</keyword>
<feature type="transmembrane region" description="Helical" evidence="2">
    <location>
        <begin position="104"/>
        <end position="122"/>
    </location>
</feature>
<reference evidence="3 4" key="1">
    <citation type="journal article" date="2024" name="Nat. Commun.">
        <title>Phylogenomics reveals the evolutionary origins of lichenization in chlorophyte algae.</title>
        <authorList>
            <person name="Puginier C."/>
            <person name="Libourel C."/>
            <person name="Otte J."/>
            <person name="Skaloud P."/>
            <person name="Haon M."/>
            <person name="Grisel S."/>
            <person name="Petersen M."/>
            <person name="Berrin J.G."/>
            <person name="Delaux P.M."/>
            <person name="Dal Grande F."/>
            <person name="Keller J."/>
        </authorList>
    </citation>
    <scope>NUCLEOTIDE SEQUENCE [LARGE SCALE GENOMIC DNA]</scope>
    <source>
        <strain evidence="3 4">SAG 2043</strain>
    </source>
</reference>
<comment type="caution">
    <text evidence="3">The sequence shown here is derived from an EMBL/GenBank/DDBJ whole genome shotgun (WGS) entry which is preliminary data.</text>
</comment>
<keyword evidence="4" id="KW-1185">Reference proteome</keyword>
<proteinExistence type="predicted"/>
<evidence type="ECO:0000256" key="1">
    <source>
        <dbReference type="SAM" id="MobiDB-lite"/>
    </source>
</evidence>
<dbReference type="Proteomes" id="UP001489004">
    <property type="component" value="Unassembled WGS sequence"/>
</dbReference>
<dbReference type="PANTHER" id="PTHR36777:SF2">
    <property type="entry name" value="EXPRESSED PROTEIN"/>
    <property type="match status" value="1"/>
</dbReference>
<feature type="region of interest" description="Disordered" evidence="1">
    <location>
        <begin position="128"/>
        <end position="159"/>
    </location>
</feature>
<sequence length="159" mass="16720">MQISACTPSACAVRFAATRTLRPRHAPSATLLQARPPLHRARHRHGAGQVHAEGGNQLERVIKLGNSYAETASSLIPDSVPRPLAKAGVLGLTGVVSLWLLNKVVSTALTVAVLAGAVFLWYKVSSGGDSDEGGSSSNGAYDDSDDPLSSAKRIMDKYK</sequence>
<protein>
    <submittedName>
        <fullName evidence="3">Uncharacterized protein</fullName>
    </submittedName>
</protein>
<evidence type="ECO:0000313" key="3">
    <source>
        <dbReference type="EMBL" id="KAK9820120.1"/>
    </source>
</evidence>
<gene>
    <name evidence="3" type="ORF">WJX72_006336</name>
</gene>
<dbReference type="EMBL" id="JALJOR010000003">
    <property type="protein sequence ID" value="KAK9820120.1"/>
    <property type="molecule type" value="Genomic_DNA"/>
</dbReference>